<dbReference type="AlphaFoldDB" id="A0AAU8LYG7"/>
<dbReference type="Pfam" id="PF00535">
    <property type="entry name" value="Glycos_transf_2"/>
    <property type="match status" value="1"/>
</dbReference>
<protein>
    <submittedName>
        <fullName evidence="2">Glycosyltransferase family 2 protein</fullName>
    </submittedName>
</protein>
<name>A0AAU8LYG7_9BACT</name>
<dbReference type="InterPro" id="IPR029044">
    <property type="entry name" value="Nucleotide-diphossugar_trans"/>
</dbReference>
<sequence>MNPAIIIPVYNHGTKIDEVIRQTRQLALPIFVIDDGSTDSTPEILAALDGITVLRHAENLGKGAALLTGFKAAEQQGHNWAISLDGDGQHKPEDAKQLLQATENTPRCLVVGKRQGMEDNANVPWTSRFGRGFSNFWVWAAGGPLLADSQSGFRLYPLPESLHLHVQAQRYQFEVEILVKARLHGLPVKEAPIQVVYQAKGVRVSHFQPWLDFRRNSTTFNRLIWERIFRIFNSILKIITS</sequence>
<gene>
    <name evidence="2" type="ORF">Q3M24_04740</name>
</gene>
<evidence type="ECO:0000259" key="1">
    <source>
        <dbReference type="Pfam" id="PF00535"/>
    </source>
</evidence>
<dbReference type="GO" id="GO:0006487">
    <property type="term" value="P:protein N-linked glycosylation"/>
    <property type="evidence" value="ECO:0007669"/>
    <property type="project" value="TreeGrafter"/>
</dbReference>
<accession>A0AAU8LYG7</accession>
<feature type="domain" description="Glycosyltransferase 2-like" evidence="1">
    <location>
        <begin position="5"/>
        <end position="128"/>
    </location>
</feature>
<dbReference type="PANTHER" id="PTHR10859:SF91">
    <property type="entry name" value="DOLICHYL-PHOSPHATE BETA-GLUCOSYLTRANSFERASE"/>
    <property type="match status" value="1"/>
</dbReference>
<evidence type="ECO:0000313" key="2">
    <source>
        <dbReference type="EMBL" id="XCN74066.1"/>
    </source>
</evidence>
<proteinExistence type="predicted"/>
<organism evidence="2">
    <name type="scientific">Candidatus Electrothrix aestuarii</name>
    <dbReference type="NCBI Taxonomy" id="3062594"/>
    <lineage>
        <taxon>Bacteria</taxon>
        <taxon>Pseudomonadati</taxon>
        <taxon>Thermodesulfobacteriota</taxon>
        <taxon>Desulfobulbia</taxon>
        <taxon>Desulfobulbales</taxon>
        <taxon>Desulfobulbaceae</taxon>
        <taxon>Candidatus Electrothrix</taxon>
    </lineage>
</organism>
<dbReference type="InterPro" id="IPR001173">
    <property type="entry name" value="Glyco_trans_2-like"/>
</dbReference>
<dbReference type="CDD" id="cd04179">
    <property type="entry name" value="DPM_DPG-synthase_like"/>
    <property type="match status" value="1"/>
</dbReference>
<reference evidence="2" key="2">
    <citation type="submission" date="2024-06" db="EMBL/GenBank/DDBJ databases">
        <authorList>
            <person name="Plum-Jensen L.E."/>
            <person name="Schramm A."/>
            <person name="Marshall I.P.G."/>
        </authorList>
    </citation>
    <scope>NUCLEOTIDE SEQUENCE</scope>
    <source>
        <strain evidence="2">Rat1</strain>
    </source>
</reference>
<dbReference type="SUPFAM" id="SSF53448">
    <property type="entry name" value="Nucleotide-diphospho-sugar transferases"/>
    <property type="match status" value="1"/>
</dbReference>
<dbReference type="PANTHER" id="PTHR10859">
    <property type="entry name" value="GLYCOSYL TRANSFERASE"/>
    <property type="match status" value="1"/>
</dbReference>
<dbReference type="Gene3D" id="3.90.550.10">
    <property type="entry name" value="Spore Coat Polysaccharide Biosynthesis Protein SpsA, Chain A"/>
    <property type="match status" value="1"/>
</dbReference>
<dbReference type="EMBL" id="CP159373">
    <property type="protein sequence ID" value="XCN74066.1"/>
    <property type="molecule type" value="Genomic_DNA"/>
</dbReference>
<dbReference type="KEGG" id="eaj:Q3M24_04740"/>
<reference evidence="2" key="1">
    <citation type="journal article" date="2024" name="Syst. Appl. Microbiol.">
        <title>First single-strain enrichments of Electrothrix cable bacteria, description of E. aestuarii sp. nov. and E. rattekaaiensis sp. nov., and proposal of a cable bacteria taxonomy following the rules of the SeqCode.</title>
        <authorList>
            <person name="Plum-Jensen L.E."/>
            <person name="Schramm A."/>
            <person name="Marshall I.P.G."/>
        </authorList>
    </citation>
    <scope>NUCLEOTIDE SEQUENCE</scope>
    <source>
        <strain evidence="2">Rat1</strain>
    </source>
</reference>